<feature type="region of interest" description="Disordered" evidence="1">
    <location>
        <begin position="66"/>
        <end position="95"/>
    </location>
</feature>
<organism evidence="2 3">
    <name type="scientific">Verticillium nonalfalfae</name>
    <dbReference type="NCBI Taxonomy" id="1051616"/>
    <lineage>
        <taxon>Eukaryota</taxon>
        <taxon>Fungi</taxon>
        <taxon>Dikarya</taxon>
        <taxon>Ascomycota</taxon>
        <taxon>Pezizomycotina</taxon>
        <taxon>Sordariomycetes</taxon>
        <taxon>Hypocreomycetidae</taxon>
        <taxon>Glomerellales</taxon>
        <taxon>Plectosphaerellaceae</taxon>
        <taxon>Verticillium</taxon>
    </lineage>
</organism>
<dbReference type="Proteomes" id="UP000267145">
    <property type="component" value="Unassembled WGS sequence"/>
</dbReference>
<feature type="compositionally biased region" description="Basic and acidic residues" evidence="1">
    <location>
        <begin position="292"/>
        <end position="301"/>
    </location>
</feature>
<evidence type="ECO:0000313" key="2">
    <source>
        <dbReference type="EMBL" id="RNJ54361.1"/>
    </source>
</evidence>
<feature type="region of interest" description="Disordered" evidence="1">
    <location>
        <begin position="292"/>
        <end position="326"/>
    </location>
</feature>
<accession>A0A3M9Y283</accession>
<comment type="caution">
    <text evidence="2">The sequence shown here is derived from an EMBL/GenBank/DDBJ whole genome shotgun (WGS) entry which is preliminary data.</text>
</comment>
<name>A0A3M9Y283_9PEZI</name>
<dbReference type="EMBL" id="RBVV01000107">
    <property type="protein sequence ID" value="RNJ54361.1"/>
    <property type="molecule type" value="Genomic_DNA"/>
</dbReference>
<feature type="region of interest" description="Disordered" evidence="1">
    <location>
        <begin position="224"/>
        <end position="254"/>
    </location>
</feature>
<evidence type="ECO:0000313" key="3">
    <source>
        <dbReference type="Proteomes" id="UP000267145"/>
    </source>
</evidence>
<proteinExistence type="predicted"/>
<dbReference type="RefSeq" id="XP_028492519.1">
    <property type="nucleotide sequence ID" value="XM_028634793.1"/>
</dbReference>
<dbReference type="AlphaFoldDB" id="A0A3M9Y283"/>
<gene>
    <name evidence="2" type="ORF">D7B24_000537</name>
</gene>
<dbReference type="GeneID" id="39604226"/>
<evidence type="ECO:0000256" key="1">
    <source>
        <dbReference type="SAM" id="MobiDB-lite"/>
    </source>
</evidence>
<sequence length="360" mass="39810">MCVQDLAYCIYCGFERTMHFQRCKHWIKALAAYHRAYPSDCLSKAPYPRAQDCGHLSRNLRMAIRPGACPRGPPPPREAATGEGQNGGQTCDGEGCRGYEAETQLKAMGRGEWETTWGHRILRWEMGLQQVEFMTRRADDMPGALEVLKRSNSRMGRRQGTGLLAKEDNVMRRARGAKTAPPPPPPPDSSGVASSPTMKFLKKPQTTHAVTAESVTGQIAGEQKTRRVQWAGAAQRTTDKTKTEPEDQFEEDSTVASDQLAALGVKVRTILAGHVSYIDREKGRIRGMMDQHVDRQREKATTTRSAGPKRVRHYNGPMERPSRHKVGDAGAPIILACALHKKGAMNKDRQAALRGLGCVI</sequence>
<feature type="region of interest" description="Disordered" evidence="1">
    <location>
        <begin position="174"/>
        <end position="197"/>
    </location>
</feature>
<reference evidence="2 3" key="1">
    <citation type="submission" date="2018-10" db="EMBL/GenBank/DDBJ databases">
        <title>Genome sequence of Verticillium nonalfalfae VnAa140.</title>
        <authorList>
            <person name="Stajich J.E."/>
            <person name="Kasson M.T."/>
        </authorList>
    </citation>
    <scope>NUCLEOTIDE SEQUENCE [LARGE SCALE GENOMIC DNA]</scope>
    <source>
        <strain evidence="2 3">VnAa140</strain>
    </source>
</reference>
<keyword evidence="3" id="KW-1185">Reference proteome</keyword>
<protein>
    <submittedName>
        <fullName evidence="2">Uncharacterized protein</fullName>
    </submittedName>
</protein>